<evidence type="ECO:0000256" key="1">
    <source>
        <dbReference type="SAM" id="SignalP"/>
    </source>
</evidence>
<keyword evidence="1" id="KW-0732">Signal</keyword>
<dbReference type="STRING" id="475255.SAMN04488101_101470"/>
<organism evidence="2 3">
    <name type="scientific">Pedobacter nyackensis</name>
    <dbReference type="NCBI Taxonomy" id="475255"/>
    <lineage>
        <taxon>Bacteria</taxon>
        <taxon>Pseudomonadati</taxon>
        <taxon>Bacteroidota</taxon>
        <taxon>Sphingobacteriia</taxon>
        <taxon>Sphingobacteriales</taxon>
        <taxon>Sphingobacteriaceae</taxon>
        <taxon>Pedobacter</taxon>
    </lineage>
</organism>
<keyword evidence="3" id="KW-1185">Reference proteome</keyword>
<feature type="signal peptide" evidence="1">
    <location>
        <begin position="1"/>
        <end position="33"/>
    </location>
</feature>
<evidence type="ECO:0000313" key="3">
    <source>
        <dbReference type="Proteomes" id="UP000192678"/>
    </source>
</evidence>
<dbReference type="AlphaFoldDB" id="A0A1W2ADG5"/>
<protein>
    <submittedName>
        <fullName evidence="2">Uncharacterized protein</fullName>
    </submittedName>
</protein>
<evidence type="ECO:0000313" key="2">
    <source>
        <dbReference type="EMBL" id="SMC58288.1"/>
    </source>
</evidence>
<dbReference type="EMBL" id="FWYB01000001">
    <property type="protein sequence ID" value="SMC58288.1"/>
    <property type="molecule type" value="Genomic_DNA"/>
</dbReference>
<accession>A0A1W2ADG5</accession>
<feature type="chain" id="PRO_5012190432" evidence="1">
    <location>
        <begin position="34"/>
        <end position="303"/>
    </location>
</feature>
<gene>
    <name evidence="2" type="ORF">SAMN04488101_101470</name>
</gene>
<reference evidence="2 3" key="1">
    <citation type="submission" date="2017-04" db="EMBL/GenBank/DDBJ databases">
        <authorList>
            <person name="Afonso C.L."/>
            <person name="Miller P.J."/>
            <person name="Scott M.A."/>
            <person name="Spackman E."/>
            <person name="Goraichik I."/>
            <person name="Dimitrov K.M."/>
            <person name="Suarez D.L."/>
            <person name="Swayne D.E."/>
        </authorList>
    </citation>
    <scope>NUCLEOTIDE SEQUENCE [LARGE SCALE GENOMIC DNA]</scope>
    <source>
        <strain evidence="2 3">DSM 19625</strain>
    </source>
</reference>
<proteinExistence type="predicted"/>
<dbReference type="Proteomes" id="UP000192678">
    <property type="component" value="Unassembled WGS sequence"/>
</dbReference>
<name>A0A1W2ADG5_9SPHI</name>
<sequence>MLHLNTTPNMKSGFLKITLCTALFAGLTSVVHAQKVNELQEVSIFAPHAIKIDGKNFEWKDTEFSVNKRTSLSYIISNDDKNLYLIIRSTDLGNNSKIMAGGITFSINPDGKKKEKESITLTYPLATNPFRGGQGGGGRRAMGMTMSMGGGGPQDTKQRDSFMVARQKTQLGTAKEIAIKGFKNTTDTLVSIYNEYGIKAFASIDKDNAFFYEVAIPLEALGISVASPKEFAYNIKLNGLQIPSFEGRGSGGGGGGRGGFGGGGGGNFGGGGGGFGGGGRGGMDFQAMISPTDFWGKYTLAKK</sequence>